<accession>A0A0H5QL49</accession>
<organism evidence="2">
    <name type="scientific">Spongospora subterranea</name>
    <dbReference type="NCBI Taxonomy" id="70186"/>
    <lineage>
        <taxon>Eukaryota</taxon>
        <taxon>Sar</taxon>
        <taxon>Rhizaria</taxon>
        <taxon>Endomyxa</taxon>
        <taxon>Phytomyxea</taxon>
        <taxon>Plasmodiophorida</taxon>
        <taxon>Plasmodiophoridae</taxon>
        <taxon>Spongospora</taxon>
    </lineage>
</organism>
<evidence type="ECO:0000313" key="2">
    <source>
        <dbReference type="EMBL" id="CRZ02081.1"/>
    </source>
</evidence>
<reference evidence="2" key="1">
    <citation type="submission" date="2015-04" db="EMBL/GenBank/DDBJ databases">
        <title>The genome sequence of the plant pathogenic Rhizarian Plasmodiophora brassicae reveals insights in its biotrophic life cycle and the origin of chitin synthesis.</title>
        <authorList>
            <person name="Schwelm A."/>
            <person name="Fogelqvist J."/>
            <person name="Knaust A."/>
            <person name="Julke S."/>
            <person name="Lilja T."/>
            <person name="Dhandapani V."/>
            <person name="Bonilla-Rosso G."/>
            <person name="Karlsson M."/>
            <person name="Shevchenko A."/>
            <person name="Choi S.R."/>
            <person name="Kim H.G."/>
            <person name="Park J.Y."/>
            <person name="Lim Y.P."/>
            <person name="Ludwig-Muller J."/>
            <person name="Dixelius C."/>
        </authorList>
    </citation>
    <scope>NUCLEOTIDE SEQUENCE</scope>
    <source>
        <tissue evidence="2">Potato root galls</tissue>
    </source>
</reference>
<feature type="compositionally biased region" description="Basic and acidic residues" evidence="1">
    <location>
        <begin position="1"/>
        <end position="31"/>
    </location>
</feature>
<proteinExistence type="predicted"/>
<sequence>HGECGGRSREGLGPERPSPTDHDAETEQDRFRCHHRRARLDPGVDHRNIGQQAPHEDAVVAHDADHSSPAGRMFRRFYRGRSSEFCQRPLSRHIVRDRQVFSNRWLP</sequence>
<feature type="non-terminal residue" evidence="2">
    <location>
        <position position="1"/>
    </location>
</feature>
<evidence type="ECO:0000256" key="1">
    <source>
        <dbReference type="SAM" id="MobiDB-lite"/>
    </source>
</evidence>
<name>A0A0H5QL49_9EUKA</name>
<dbReference type="EMBL" id="HACM01001638">
    <property type="protein sequence ID" value="CRZ02080.1"/>
    <property type="molecule type" value="Transcribed_RNA"/>
</dbReference>
<dbReference type="EMBL" id="HACM01001639">
    <property type="protein sequence ID" value="CRZ02081.1"/>
    <property type="molecule type" value="Transcribed_RNA"/>
</dbReference>
<feature type="region of interest" description="Disordered" evidence="1">
    <location>
        <begin position="1"/>
        <end position="67"/>
    </location>
</feature>
<dbReference type="AlphaFoldDB" id="A0A0H5QL49"/>
<protein>
    <submittedName>
        <fullName evidence="2">Uncharacterized protein</fullName>
    </submittedName>
</protein>
<feature type="compositionally biased region" description="Basic and acidic residues" evidence="1">
    <location>
        <begin position="39"/>
        <end position="66"/>
    </location>
</feature>